<protein>
    <recommendedName>
        <fullName evidence="2">GH16 domain-containing protein</fullName>
    </recommendedName>
</protein>
<gene>
    <name evidence="3" type="ORF">K435DRAFT_969168</name>
</gene>
<dbReference type="SUPFAM" id="SSF49899">
    <property type="entry name" value="Concanavalin A-like lectins/glucanases"/>
    <property type="match status" value="1"/>
</dbReference>
<dbReference type="GO" id="GO:0004553">
    <property type="term" value="F:hydrolase activity, hydrolyzing O-glycosyl compounds"/>
    <property type="evidence" value="ECO:0007669"/>
    <property type="project" value="InterPro"/>
</dbReference>
<dbReference type="Proteomes" id="UP000297245">
    <property type="component" value="Unassembled WGS sequence"/>
</dbReference>
<keyword evidence="1" id="KW-0732">Signal</keyword>
<dbReference type="Pfam" id="PF26113">
    <property type="entry name" value="GH16_XgeA"/>
    <property type="match status" value="2"/>
</dbReference>
<dbReference type="PANTHER" id="PTHR10963">
    <property type="entry name" value="GLYCOSYL HYDROLASE-RELATED"/>
    <property type="match status" value="1"/>
</dbReference>
<name>A0A4S8LJM2_DENBC</name>
<dbReference type="EMBL" id="ML179371">
    <property type="protein sequence ID" value="THU89349.1"/>
    <property type="molecule type" value="Genomic_DNA"/>
</dbReference>
<dbReference type="PROSITE" id="PS51762">
    <property type="entry name" value="GH16_2"/>
    <property type="match status" value="1"/>
</dbReference>
<dbReference type="GO" id="GO:0009251">
    <property type="term" value="P:glucan catabolic process"/>
    <property type="evidence" value="ECO:0007669"/>
    <property type="project" value="TreeGrafter"/>
</dbReference>
<sequence>MIMHFRPSISVLALLFLQMHHTIASSFDFPSLGNLFSSSFSPQIETRDDTTYYQNPNGQFFVWLPQDEYSGDIFFECVSLFLLVGSPVVTWDETLTFINKNQPVQLFRRYRSYTTSTTGFAYIQDGTVFMKGDDTTWLADGEFRNSIRISSISQHNTSLFILDINRAPWGCAIWPAWWTVGGGQWRFPDEIDILEGVHDNEHNQVTWHTGPGCFLSPESNFTGAVVSHPSYFFLMVSAKATVKTTPTVTEQSLTMRVNTARGIRTGSLLRVGTLNPLTSHPTSLFTSSHVNTGSFFRAAVPADIVRGTPNPSQWGSPVAALEPRGCDPIKNVVNHLIVFDLPIPPSRCYFASFYDHENANNKTFFVMFAFLSFFSKDVTFGGDWAGNSYAAPGCPGTCADRLKNPSIFEYASWSINYMKVYKKQPVTAIVRDSSNALALSPRDSMFANGGEGDGCGCGVNCFWSVDL</sequence>
<dbReference type="InterPro" id="IPR013320">
    <property type="entry name" value="ConA-like_dom_sf"/>
</dbReference>
<dbReference type="InterPro" id="IPR050546">
    <property type="entry name" value="Glycosyl_Hydrlase_16"/>
</dbReference>
<proteinExistence type="predicted"/>
<dbReference type="InterPro" id="IPR000757">
    <property type="entry name" value="Beta-glucanase-like"/>
</dbReference>
<dbReference type="OrthoDB" id="192832at2759"/>
<dbReference type="Gene3D" id="2.60.120.200">
    <property type="match status" value="1"/>
</dbReference>
<dbReference type="AlphaFoldDB" id="A0A4S8LJM2"/>
<organism evidence="3 4">
    <name type="scientific">Dendrothele bispora (strain CBS 962.96)</name>
    <dbReference type="NCBI Taxonomy" id="1314807"/>
    <lineage>
        <taxon>Eukaryota</taxon>
        <taxon>Fungi</taxon>
        <taxon>Dikarya</taxon>
        <taxon>Basidiomycota</taxon>
        <taxon>Agaricomycotina</taxon>
        <taxon>Agaricomycetes</taxon>
        <taxon>Agaricomycetidae</taxon>
        <taxon>Agaricales</taxon>
        <taxon>Agaricales incertae sedis</taxon>
        <taxon>Dendrothele</taxon>
    </lineage>
</organism>
<evidence type="ECO:0000259" key="2">
    <source>
        <dbReference type="PROSITE" id="PS51762"/>
    </source>
</evidence>
<reference evidence="3 4" key="1">
    <citation type="journal article" date="2019" name="Nat. Ecol. Evol.">
        <title>Megaphylogeny resolves global patterns of mushroom evolution.</title>
        <authorList>
            <person name="Varga T."/>
            <person name="Krizsan K."/>
            <person name="Foldi C."/>
            <person name="Dima B."/>
            <person name="Sanchez-Garcia M."/>
            <person name="Sanchez-Ramirez S."/>
            <person name="Szollosi G.J."/>
            <person name="Szarkandi J.G."/>
            <person name="Papp V."/>
            <person name="Albert L."/>
            <person name="Andreopoulos W."/>
            <person name="Angelini C."/>
            <person name="Antonin V."/>
            <person name="Barry K.W."/>
            <person name="Bougher N.L."/>
            <person name="Buchanan P."/>
            <person name="Buyck B."/>
            <person name="Bense V."/>
            <person name="Catcheside P."/>
            <person name="Chovatia M."/>
            <person name="Cooper J."/>
            <person name="Damon W."/>
            <person name="Desjardin D."/>
            <person name="Finy P."/>
            <person name="Geml J."/>
            <person name="Haridas S."/>
            <person name="Hughes K."/>
            <person name="Justo A."/>
            <person name="Karasinski D."/>
            <person name="Kautmanova I."/>
            <person name="Kiss B."/>
            <person name="Kocsube S."/>
            <person name="Kotiranta H."/>
            <person name="LaButti K.M."/>
            <person name="Lechner B.E."/>
            <person name="Liimatainen K."/>
            <person name="Lipzen A."/>
            <person name="Lukacs Z."/>
            <person name="Mihaltcheva S."/>
            <person name="Morgado L.N."/>
            <person name="Niskanen T."/>
            <person name="Noordeloos M.E."/>
            <person name="Ohm R.A."/>
            <person name="Ortiz-Santana B."/>
            <person name="Ovrebo C."/>
            <person name="Racz N."/>
            <person name="Riley R."/>
            <person name="Savchenko A."/>
            <person name="Shiryaev A."/>
            <person name="Soop K."/>
            <person name="Spirin V."/>
            <person name="Szebenyi C."/>
            <person name="Tomsovsky M."/>
            <person name="Tulloss R.E."/>
            <person name="Uehling J."/>
            <person name="Grigoriev I.V."/>
            <person name="Vagvolgyi C."/>
            <person name="Papp T."/>
            <person name="Martin F.M."/>
            <person name="Miettinen O."/>
            <person name="Hibbett D.S."/>
            <person name="Nagy L.G."/>
        </authorList>
    </citation>
    <scope>NUCLEOTIDE SEQUENCE [LARGE SCALE GENOMIC DNA]</scope>
    <source>
        <strain evidence="3 4">CBS 962.96</strain>
    </source>
</reference>
<accession>A0A4S8LJM2</accession>
<feature type="domain" description="GH16" evidence="2">
    <location>
        <begin position="50"/>
        <end position="313"/>
    </location>
</feature>
<keyword evidence="4" id="KW-1185">Reference proteome</keyword>
<evidence type="ECO:0000313" key="4">
    <source>
        <dbReference type="Proteomes" id="UP000297245"/>
    </source>
</evidence>
<feature type="signal peptide" evidence="1">
    <location>
        <begin position="1"/>
        <end position="24"/>
    </location>
</feature>
<evidence type="ECO:0000313" key="3">
    <source>
        <dbReference type="EMBL" id="THU89349.1"/>
    </source>
</evidence>
<evidence type="ECO:0000256" key="1">
    <source>
        <dbReference type="SAM" id="SignalP"/>
    </source>
</evidence>
<dbReference type="PANTHER" id="PTHR10963:SF24">
    <property type="entry name" value="GLYCOSIDASE C21B10.07-RELATED"/>
    <property type="match status" value="1"/>
</dbReference>
<feature type="chain" id="PRO_5020556721" description="GH16 domain-containing protein" evidence="1">
    <location>
        <begin position="25"/>
        <end position="467"/>
    </location>
</feature>